<keyword evidence="1" id="KW-0812">Transmembrane</keyword>
<dbReference type="Proteomes" id="UP000000448">
    <property type="component" value="Chromosome"/>
</dbReference>
<dbReference type="HOGENOM" id="CLU_3170587_0_0_7"/>
<keyword evidence="1" id="KW-0472">Membrane</keyword>
<proteinExistence type="predicted"/>
<organism evidence="2 3">
    <name type="scientific">Nautilia profundicola (strain ATCC BAA-1463 / DSM 18972 / AmH)</name>
    <dbReference type="NCBI Taxonomy" id="598659"/>
    <lineage>
        <taxon>Bacteria</taxon>
        <taxon>Pseudomonadati</taxon>
        <taxon>Campylobacterota</taxon>
        <taxon>Epsilonproteobacteria</taxon>
        <taxon>Nautiliales</taxon>
        <taxon>Nautiliaceae</taxon>
        <taxon>Nautilia</taxon>
    </lineage>
</organism>
<accession>B9L7W9</accession>
<evidence type="ECO:0000256" key="1">
    <source>
        <dbReference type="SAM" id="Phobius"/>
    </source>
</evidence>
<protein>
    <submittedName>
        <fullName evidence="2">Uncharacterized protein</fullName>
    </submittedName>
</protein>
<dbReference type="RefSeq" id="WP_015901722.1">
    <property type="nucleotide sequence ID" value="NC_012115.1"/>
</dbReference>
<evidence type="ECO:0000313" key="2">
    <source>
        <dbReference type="EMBL" id="ACM92670.1"/>
    </source>
</evidence>
<dbReference type="STRING" id="598659.NAMH_0305"/>
<dbReference type="AlphaFoldDB" id="B9L7W9"/>
<feature type="transmembrane region" description="Helical" evidence="1">
    <location>
        <begin position="23"/>
        <end position="45"/>
    </location>
</feature>
<sequence>MENKELNTENNIQEEKPFNFGKFIFGIFIGLLILTGIIIMVPYFLMK</sequence>
<dbReference type="KEGG" id="nam:NAMH_0305"/>
<gene>
    <name evidence="2" type="ordered locus">NAMH_0305</name>
</gene>
<keyword evidence="1" id="KW-1133">Transmembrane helix</keyword>
<name>B9L7W9_NAUPA</name>
<keyword evidence="3" id="KW-1185">Reference proteome</keyword>
<reference evidence="2 3" key="1">
    <citation type="journal article" date="2009" name="PLoS Genet.">
        <title>Adaptations to submarine hydrothermal environments exemplified by the genome of Nautilia profundicola.</title>
        <authorList>
            <person name="Campbell B.J."/>
            <person name="Smith J.L."/>
            <person name="Hanson T.E."/>
            <person name="Klotz M.G."/>
            <person name="Stein L.Y."/>
            <person name="Lee C.K."/>
            <person name="Wu D."/>
            <person name="Robinson J.M."/>
            <person name="Khouri H.M."/>
            <person name="Eisen J.A."/>
            <person name="Cary S.C."/>
        </authorList>
    </citation>
    <scope>NUCLEOTIDE SEQUENCE [LARGE SCALE GENOMIC DNA]</scope>
    <source>
        <strain evidence="3">ATCC BAA-1463 / DSM 18972 / AmH</strain>
    </source>
</reference>
<dbReference type="EMBL" id="CP001279">
    <property type="protein sequence ID" value="ACM92670.1"/>
    <property type="molecule type" value="Genomic_DNA"/>
</dbReference>
<evidence type="ECO:0000313" key="3">
    <source>
        <dbReference type="Proteomes" id="UP000000448"/>
    </source>
</evidence>